<feature type="compositionally biased region" description="Basic and acidic residues" evidence="1">
    <location>
        <begin position="979"/>
        <end position="992"/>
    </location>
</feature>
<evidence type="ECO:0000256" key="1">
    <source>
        <dbReference type="SAM" id="MobiDB-lite"/>
    </source>
</evidence>
<feature type="transmembrane region" description="Helical" evidence="2">
    <location>
        <begin position="243"/>
        <end position="265"/>
    </location>
</feature>
<organism evidence="3">
    <name type="scientific">Schistocephalus solidus</name>
    <name type="common">Tapeworm</name>
    <dbReference type="NCBI Taxonomy" id="70667"/>
    <lineage>
        <taxon>Eukaryota</taxon>
        <taxon>Metazoa</taxon>
        <taxon>Spiralia</taxon>
        <taxon>Lophotrochozoa</taxon>
        <taxon>Platyhelminthes</taxon>
        <taxon>Cestoda</taxon>
        <taxon>Eucestoda</taxon>
        <taxon>Diphyllobothriidea</taxon>
        <taxon>Diphyllobothriidae</taxon>
        <taxon>Schistocephalus</taxon>
    </lineage>
</organism>
<proteinExistence type="predicted"/>
<feature type="compositionally biased region" description="Polar residues" evidence="1">
    <location>
        <begin position="968"/>
        <end position="978"/>
    </location>
</feature>
<feature type="transmembrane region" description="Helical" evidence="2">
    <location>
        <begin position="339"/>
        <end position="365"/>
    </location>
</feature>
<evidence type="ECO:0008006" key="4">
    <source>
        <dbReference type="Google" id="ProtNLM"/>
    </source>
</evidence>
<evidence type="ECO:0000313" key="3">
    <source>
        <dbReference type="EMBL" id="JAP39808.1"/>
    </source>
</evidence>
<name>A0A0X3NJE0_SCHSO</name>
<feature type="compositionally biased region" description="Low complexity" evidence="1">
    <location>
        <begin position="951"/>
        <end position="967"/>
    </location>
</feature>
<dbReference type="PANTHER" id="PTHR21579">
    <property type="entry name" value="PROTEIN TINCAR"/>
    <property type="match status" value="1"/>
</dbReference>
<gene>
    <name evidence="3" type="ORF">TR140333</name>
</gene>
<dbReference type="InterPro" id="IPR053291">
    <property type="entry name" value="Ommatidial_diff-associated"/>
</dbReference>
<dbReference type="PANTHER" id="PTHR21579:SF20">
    <property type="entry name" value="PROTEIN TINCAR"/>
    <property type="match status" value="1"/>
</dbReference>
<dbReference type="EMBL" id="GEEE01023417">
    <property type="protein sequence ID" value="JAP39808.1"/>
    <property type="molecule type" value="Transcribed_RNA"/>
</dbReference>
<feature type="region of interest" description="Disordered" evidence="1">
    <location>
        <begin position="877"/>
        <end position="1031"/>
    </location>
</feature>
<feature type="transmembrane region" description="Helical" evidence="2">
    <location>
        <begin position="58"/>
        <end position="79"/>
    </location>
</feature>
<feature type="compositionally biased region" description="Low complexity" evidence="1">
    <location>
        <begin position="794"/>
        <end position="804"/>
    </location>
</feature>
<protein>
    <recommendedName>
        <fullName evidence="4">Transmembrane protein</fullName>
    </recommendedName>
</protein>
<keyword evidence="2" id="KW-0472">Membrane</keyword>
<keyword evidence="2" id="KW-1133">Transmembrane helix</keyword>
<sequence length="1158" mass="122783">MGVRSTNCHALWRPWYVLLTSALEVFLIYSGIERYVAFKAQAFDPKYGGHWQHSGMNFALAMLICALFHFCLFVCTSVWRTTNLANEGAQIHRNPIYSLAVWPSEIPRGAMDATGIGGGVSIGAGGGGGGSGFGGFYSTMNGLVNGKNSLGMMARAGTPEDEHLAGGSGAVGAGHMPLGATFDTWSARSAVPPSEFANPYMSHAFRSTITGTLATVSYKCRLSWWRRCWGNLQTGWTRTVRNFVPISSFVHLISAYALYLCLPILQAQLIYHRALPESEIWLSDLTRLMSKATDNCERGNFCADSLTWDISVEFFNLLLAFAAIAFRYPSVFWRANRTFSFLFSLLLALLGVQALVEVSAANVLVKLCWNTRNLRLGVATLAAVCTEVPAPTPSPSPMPPLTTEIPQDSVRPSLLLDDAMQESAEGLQSGTPLFLSVSGSLLMVCLAANIFEYGLQQLPSRMSGLRTCPLDGGAGGCRAEHVNTPTSGLEERGSADSAVAGVTSSNRDFSNESVVGGVAPTAMAGSTGSTTSRRNFFAHLVAVLGSLVVLAIKVPLVVTCIQIYQVRRENLMLANVLITILFFCVWFIAWFAFCLKPSWNFKVSCQASPRMNYQHLVPQPMRNLGLTAYGTAPGGISGGTRSLRAGTGLCPGAVNSDFGSPRAAAAAAAVARLASGSPVYDCYHDDSGGGGGPPICRVVVSRAAAGTGDCYSEGTEASSRQSVPNNYVCLQSRLNSESLMPDGDPSDVLIGHLPSSNSAGLGFQSTQQPPQPPPPQQQLSSPLPPPPPPPPQPQQQQQSTLSQSFCGSSFDAIRVTPERGEPQSTSLGFGGFERQFSGATANETRTDFMNFASRPGDQFSFNSMRCGGSGGLDFSQNGAGEVELSSRSPGTGEAVGSRKFFQPGTDGGSSVPTMTGACSSSSTMPSVDPRLHKPSTLSTAPRVTFKEVSMDNSPTDAPSNPSSSNDSGIDNQGTLQKNSDPRMISHFEKPGDLKGGGVAAGRFSSQRSSLTRGSLPLPYTSRLSVDSPGEPTYYNQDQVNAGSATANATQSIDERVVGPRSSSPNVDEGGEGAFSFERCPAMPPLNLPKLEGFASSSSATSSSNVISYPSLSRRFNLGRSSAFKTTLVPVEGSATREDGMTRSMVIADKDRSGLCSQV</sequence>
<feature type="transmembrane region" description="Helical" evidence="2">
    <location>
        <begin position="314"/>
        <end position="333"/>
    </location>
</feature>
<feature type="transmembrane region" description="Helical" evidence="2">
    <location>
        <begin position="15"/>
        <end position="37"/>
    </location>
</feature>
<evidence type="ECO:0000256" key="2">
    <source>
        <dbReference type="SAM" id="Phobius"/>
    </source>
</evidence>
<accession>A0A0X3NJE0</accession>
<feature type="region of interest" description="Disordered" evidence="1">
    <location>
        <begin position="738"/>
        <end position="804"/>
    </location>
</feature>
<dbReference type="EMBL" id="GEEE01017895">
    <property type="protein sequence ID" value="JAP45330.1"/>
    <property type="molecule type" value="Transcribed_RNA"/>
</dbReference>
<feature type="compositionally biased region" description="Pro residues" evidence="1">
    <location>
        <begin position="769"/>
        <end position="793"/>
    </location>
</feature>
<feature type="transmembrane region" description="Helical" evidence="2">
    <location>
        <begin position="573"/>
        <end position="593"/>
    </location>
</feature>
<reference evidence="3" key="1">
    <citation type="submission" date="2016-01" db="EMBL/GenBank/DDBJ databases">
        <title>Reference transcriptome for the parasite Schistocephalus solidus: insights into the molecular evolution of parasitism.</title>
        <authorList>
            <person name="Hebert F.O."/>
            <person name="Grambauer S."/>
            <person name="Barber I."/>
            <person name="Landry C.R."/>
            <person name="Aubin-Horth N."/>
        </authorList>
    </citation>
    <scope>NUCLEOTIDE SEQUENCE</scope>
</reference>
<feature type="transmembrane region" description="Helical" evidence="2">
    <location>
        <begin position="536"/>
        <end position="561"/>
    </location>
</feature>
<keyword evidence="2" id="KW-0812">Transmembrane</keyword>
<feature type="compositionally biased region" description="Polar residues" evidence="1">
    <location>
        <begin position="908"/>
        <end position="925"/>
    </location>
</feature>
<feature type="compositionally biased region" description="Polar residues" evidence="1">
    <location>
        <begin position="1003"/>
        <end position="1012"/>
    </location>
</feature>
<dbReference type="AlphaFoldDB" id="A0A0X3NJE0"/>